<dbReference type="GO" id="GO:0016758">
    <property type="term" value="F:hexosyltransferase activity"/>
    <property type="evidence" value="ECO:0007669"/>
    <property type="project" value="TreeGrafter"/>
</dbReference>
<keyword evidence="3" id="KW-0328">Glycosyltransferase</keyword>
<dbReference type="SUPFAM" id="SSF53448">
    <property type="entry name" value="Nucleotide-diphospho-sugar transferases"/>
    <property type="match status" value="1"/>
</dbReference>
<dbReference type="EMBL" id="CAXKWB010042370">
    <property type="protein sequence ID" value="CAL4157742.1"/>
    <property type="molecule type" value="Genomic_DNA"/>
</dbReference>
<protein>
    <recommendedName>
        <fullName evidence="7">Alpha 1,4-glycosyltransferase domain-containing protein</fullName>
    </recommendedName>
</protein>
<gene>
    <name evidence="8" type="ORF">MNOR_LOCUS31977</name>
</gene>
<dbReference type="InterPro" id="IPR007577">
    <property type="entry name" value="GlycoTrfase_DXD_sugar-bd_CS"/>
</dbReference>
<dbReference type="Proteomes" id="UP001497623">
    <property type="component" value="Unassembled WGS sequence"/>
</dbReference>
<dbReference type="GO" id="GO:0006688">
    <property type="term" value="P:glycosphingolipid biosynthetic process"/>
    <property type="evidence" value="ECO:0007669"/>
    <property type="project" value="TreeGrafter"/>
</dbReference>
<dbReference type="Pfam" id="PF04572">
    <property type="entry name" value="Gb3_synth"/>
    <property type="match status" value="1"/>
</dbReference>
<feature type="domain" description="Alpha 1,4-glycosyltransferase" evidence="7">
    <location>
        <begin position="54"/>
        <end position="152"/>
    </location>
</feature>
<keyword evidence="9" id="KW-1185">Reference proteome</keyword>
<keyword evidence="5" id="KW-0333">Golgi apparatus</keyword>
<dbReference type="PANTHER" id="PTHR12042">
    <property type="entry name" value="LACTOSYLCERAMIDE 4-ALPHA-GALACTOSYLTRANSFERASE ALPHA- 1,4-GALACTOSYLTRANSFERASE"/>
    <property type="match status" value="1"/>
</dbReference>
<keyword evidence="4" id="KW-0808">Transferase</keyword>
<dbReference type="GO" id="GO:0000139">
    <property type="term" value="C:Golgi membrane"/>
    <property type="evidence" value="ECO:0007669"/>
    <property type="project" value="UniProtKB-SubCell"/>
</dbReference>
<feature type="non-terminal residue" evidence="8">
    <location>
        <position position="152"/>
    </location>
</feature>
<dbReference type="Gene3D" id="3.90.550.20">
    <property type="match status" value="1"/>
</dbReference>
<evidence type="ECO:0000259" key="7">
    <source>
        <dbReference type="Pfam" id="PF04572"/>
    </source>
</evidence>
<dbReference type="Pfam" id="PF04488">
    <property type="entry name" value="Gly_transf_sug"/>
    <property type="match status" value="1"/>
</dbReference>
<evidence type="ECO:0000256" key="5">
    <source>
        <dbReference type="ARBA" id="ARBA00023034"/>
    </source>
</evidence>
<dbReference type="InterPro" id="IPR029044">
    <property type="entry name" value="Nucleotide-diphossugar_trans"/>
</dbReference>
<evidence type="ECO:0000313" key="8">
    <source>
        <dbReference type="EMBL" id="CAL4157742.1"/>
    </source>
</evidence>
<accession>A0AAV2S3Q2</accession>
<dbReference type="InterPro" id="IPR051981">
    <property type="entry name" value="Glycosyltransf_32"/>
</dbReference>
<evidence type="ECO:0000256" key="4">
    <source>
        <dbReference type="ARBA" id="ARBA00022679"/>
    </source>
</evidence>
<comment type="similarity">
    <text evidence="2">Belongs to the glycosyltransferase 32 family.</text>
</comment>
<reference evidence="8 9" key="1">
    <citation type="submission" date="2024-05" db="EMBL/GenBank/DDBJ databases">
        <authorList>
            <person name="Wallberg A."/>
        </authorList>
    </citation>
    <scope>NUCLEOTIDE SEQUENCE [LARGE SCALE GENOMIC DNA]</scope>
</reference>
<organism evidence="8 9">
    <name type="scientific">Meganyctiphanes norvegica</name>
    <name type="common">Northern krill</name>
    <name type="synonym">Thysanopoda norvegica</name>
    <dbReference type="NCBI Taxonomy" id="48144"/>
    <lineage>
        <taxon>Eukaryota</taxon>
        <taxon>Metazoa</taxon>
        <taxon>Ecdysozoa</taxon>
        <taxon>Arthropoda</taxon>
        <taxon>Crustacea</taxon>
        <taxon>Multicrustacea</taxon>
        <taxon>Malacostraca</taxon>
        <taxon>Eumalacostraca</taxon>
        <taxon>Eucarida</taxon>
        <taxon>Euphausiacea</taxon>
        <taxon>Euphausiidae</taxon>
        <taxon>Meganyctiphanes</taxon>
    </lineage>
</organism>
<evidence type="ECO:0000313" key="9">
    <source>
        <dbReference type="Proteomes" id="UP001497623"/>
    </source>
</evidence>
<sequence length="152" mass="17343">WPAVHMGDMLRLGVLWKMGGLYSDSDTICMRSVEGITNMVALGRPGHVNNHIMHFDKHHPFLDICMKSYAKSYKATCYLSGVKALHSMTQQSCNIDVDKWEKNITASQPYPCPGFKVYPQKAFNPIPYKEGAQLFKLGKKDDFDKMFKESYV</sequence>
<dbReference type="InterPro" id="IPR007652">
    <property type="entry name" value="A1-4-GlycosylTfrase_dom"/>
</dbReference>
<dbReference type="AlphaFoldDB" id="A0AAV2S3Q2"/>
<comment type="caution">
    <text evidence="8">The sequence shown here is derived from an EMBL/GenBank/DDBJ whole genome shotgun (WGS) entry which is preliminary data.</text>
</comment>
<evidence type="ECO:0000256" key="3">
    <source>
        <dbReference type="ARBA" id="ARBA00022676"/>
    </source>
</evidence>
<comment type="subcellular location">
    <subcellularLocation>
        <location evidence="1">Golgi apparatus membrane</location>
        <topology evidence="1">Single-pass type II membrane protein</topology>
    </subcellularLocation>
</comment>
<evidence type="ECO:0000256" key="6">
    <source>
        <dbReference type="ARBA" id="ARBA00023136"/>
    </source>
</evidence>
<evidence type="ECO:0000256" key="1">
    <source>
        <dbReference type="ARBA" id="ARBA00004323"/>
    </source>
</evidence>
<evidence type="ECO:0000256" key="2">
    <source>
        <dbReference type="ARBA" id="ARBA00009003"/>
    </source>
</evidence>
<keyword evidence="6" id="KW-0472">Membrane</keyword>
<name>A0AAV2S3Q2_MEGNR</name>
<feature type="non-terminal residue" evidence="8">
    <location>
        <position position="1"/>
    </location>
</feature>
<dbReference type="PANTHER" id="PTHR12042:SF21">
    <property type="entry name" value="ALPHA1,4-GALACTOSYLTRANSFERASE 1-RELATED"/>
    <property type="match status" value="1"/>
</dbReference>
<proteinExistence type="inferred from homology"/>